<dbReference type="InterPro" id="IPR036034">
    <property type="entry name" value="PDZ_sf"/>
</dbReference>
<evidence type="ECO:0000256" key="1">
    <source>
        <dbReference type="SAM" id="SignalP"/>
    </source>
</evidence>
<dbReference type="EMBL" id="MWPV01000003">
    <property type="protein sequence ID" value="OUL57576.1"/>
    <property type="molecule type" value="Genomic_DNA"/>
</dbReference>
<dbReference type="Proteomes" id="UP000194841">
    <property type="component" value="Unassembled WGS sequence"/>
</dbReference>
<feature type="signal peptide" evidence="1">
    <location>
        <begin position="1"/>
        <end position="22"/>
    </location>
</feature>
<dbReference type="RefSeq" id="WP_086744159.1">
    <property type="nucleotide sequence ID" value="NZ_MWPV01000003.1"/>
</dbReference>
<dbReference type="GO" id="GO:0006508">
    <property type="term" value="P:proteolysis"/>
    <property type="evidence" value="ECO:0007669"/>
    <property type="project" value="InterPro"/>
</dbReference>
<dbReference type="PANTHER" id="PTHR32060">
    <property type="entry name" value="TAIL-SPECIFIC PROTEASE"/>
    <property type="match status" value="1"/>
</dbReference>
<accession>A0A244CQ01</accession>
<dbReference type="Gene3D" id="2.30.42.10">
    <property type="match status" value="1"/>
</dbReference>
<dbReference type="GO" id="GO:0030288">
    <property type="term" value="C:outer membrane-bounded periplasmic space"/>
    <property type="evidence" value="ECO:0007669"/>
    <property type="project" value="TreeGrafter"/>
</dbReference>
<dbReference type="SUPFAM" id="SSF50156">
    <property type="entry name" value="PDZ domain-like"/>
    <property type="match status" value="1"/>
</dbReference>
<dbReference type="GO" id="GO:0007165">
    <property type="term" value="P:signal transduction"/>
    <property type="evidence" value="ECO:0007669"/>
    <property type="project" value="TreeGrafter"/>
</dbReference>
<comment type="caution">
    <text evidence="3">The sequence shown here is derived from an EMBL/GenBank/DDBJ whole genome shotgun (WGS) entry which is preliminary data.</text>
</comment>
<evidence type="ECO:0000259" key="2">
    <source>
        <dbReference type="Pfam" id="PF03572"/>
    </source>
</evidence>
<dbReference type="Pfam" id="PF03572">
    <property type="entry name" value="Peptidase_S41"/>
    <property type="match status" value="1"/>
</dbReference>
<dbReference type="Gene3D" id="3.30.750.170">
    <property type="match status" value="1"/>
</dbReference>
<gene>
    <name evidence="3" type="ORF">B1199_10935</name>
</gene>
<organism evidence="3 4">
    <name type="scientific">Pseudoalteromonas ulvae</name>
    <dbReference type="NCBI Taxonomy" id="107327"/>
    <lineage>
        <taxon>Bacteria</taxon>
        <taxon>Pseudomonadati</taxon>
        <taxon>Pseudomonadota</taxon>
        <taxon>Gammaproteobacteria</taxon>
        <taxon>Alteromonadales</taxon>
        <taxon>Pseudoalteromonadaceae</taxon>
        <taxon>Pseudoalteromonas</taxon>
    </lineage>
</organism>
<dbReference type="SUPFAM" id="SSF52096">
    <property type="entry name" value="ClpP/crotonase"/>
    <property type="match status" value="1"/>
</dbReference>
<feature type="chain" id="PRO_5013100174" evidence="1">
    <location>
        <begin position="23"/>
        <end position="533"/>
    </location>
</feature>
<dbReference type="PANTHER" id="PTHR32060:SF30">
    <property type="entry name" value="CARBOXY-TERMINAL PROCESSING PROTEASE CTPA"/>
    <property type="match status" value="1"/>
</dbReference>
<dbReference type="AlphaFoldDB" id="A0A244CQ01"/>
<keyword evidence="4" id="KW-1185">Reference proteome</keyword>
<proteinExistence type="predicted"/>
<dbReference type="PROSITE" id="PS51257">
    <property type="entry name" value="PROKAR_LIPOPROTEIN"/>
    <property type="match status" value="1"/>
</dbReference>
<evidence type="ECO:0000313" key="4">
    <source>
        <dbReference type="Proteomes" id="UP000194841"/>
    </source>
</evidence>
<dbReference type="InterPro" id="IPR029045">
    <property type="entry name" value="ClpP/crotonase-like_dom_sf"/>
</dbReference>
<evidence type="ECO:0000313" key="3">
    <source>
        <dbReference type="EMBL" id="OUL57576.1"/>
    </source>
</evidence>
<reference evidence="3 4" key="1">
    <citation type="submission" date="2017-02" db="EMBL/GenBank/DDBJ databases">
        <title>Pseudoalteromonas ulvae TC14 Genome.</title>
        <authorList>
            <person name="Molmeret M."/>
        </authorList>
    </citation>
    <scope>NUCLEOTIDE SEQUENCE [LARGE SCALE GENOMIC DNA]</scope>
    <source>
        <strain evidence="3">TC14</strain>
    </source>
</reference>
<dbReference type="GO" id="GO:0004175">
    <property type="term" value="F:endopeptidase activity"/>
    <property type="evidence" value="ECO:0007669"/>
    <property type="project" value="TreeGrafter"/>
</dbReference>
<name>A0A244CQ01_PSEDV</name>
<protein>
    <submittedName>
        <fullName evidence="3">Peptidase</fullName>
    </submittedName>
</protein>
<dbReference type="OrthoDB" id="7168509at2"/>
<sequence>MFKVYRLTKISALVASALALSACGGGGGGSDATNNPNSGVAPDTTWTAGTYSSASTFKNYCETPRTGTDPYNNNQPYPDKLGAAAHEKMWLRSWTNETYLWYDEVPDNNPANFTVSEFFKQLKTTQLTDSGAAKDQFHFAQNTADYKKETQAGVVSGYGIEWSAIARSAPRDFKVAFTEPNSPAANAGIERGFKLTYVNGVDFINDNTQAGVNTINAALFPSGTGETHQFTFLNRANQTVTVNLTSADLESSPVQNIKILDSAQGKVGYVQFNAHIAKAQDGLISAVKQFSDANVSDLVVDLRYNGGGLLALASQFAYMVAGDNATASRTFEQTVFNDKTTPSAPTPFYSKQIDYSASVLTNTNLPSLSLNRVFVLTTSQTCSASEAFINGLQGIDVEVIQIGGQTCGKPYGFYPTDNCSTTYFSIQFSGVNAKGFGDYADGFKPSLAPQYDDQIKGCDLSDDFSKVLGDPSERLLNGALTYINTGSCPVNKTQMRSAPKPSYTHNKEDVFDIRYQSFLLENKINAQPIKQEQ</sequence>
<dbReference type="GO" id="GO:0008236">
    <property type="term" value="F:serine-type peptidase activity"/>
    <property type="evidence" value="ECO:0007669"/>
    <property type="project" value="InterPro"/>
</dbReference>
<dbReference type="InterPro" id="IPR005151">
    <property type="entry name" value="Tail-specific_protease"/>
</dbReference>
<feature type="domain" description="Tail specific protease" evidence="2">
    <location>
        <begin position="266"/>
        <end position="409"/>
    </location>
</feature>
<keyword evidence="1" id="KW-0732">Signal</keyword>
<dbReference type="Gene3D" id="3.90.226.10">
    <property type="entry name" value="2-enoyl-CoA Hydratase, Chain A, domain 1"/>
    <property type="match status" value="1"/>
</dbReference>